<dbReference type="GO" id="GO:0003677">
    <property type="term" value="F:DNA binding"/>
    <property type="evidence" value="ECO:0007669"/>
    <property type="project" value="InterPro"/>
</dbReference>
<name>A0A7W3SZX4_9ACTN</name>
<evidence type="ECO:0000259" key="1">
    <source>
        <dbReference type="SMART" id="SM00530"/>
    </source>
</evidence>
<reference evidence="3" key="1">
    <citation type="submission" date="2019-10" db="EMBL/GenBank/DDBJ databases">
        <title>Streptomyces sp. nov., a novel actinobacterium isolated from alkaline environment.</title>
        <authorList>
            <person name="Golinska P."/>
        </authorList>
    </citation>
    <scope>NUCLEOTIDE SEQUENCE [LARGE SCALE GENOMIC DNA]</scope>
    <source>
        <strain evidence="3">DSM 42108</strain>
    </source>
</reference>
<proteinExistence type="predicted"/>
<protein>
    <submittedName>
        <fullName evidence="2">Helix-turn-helix domain-containing protein</fullName>
    </submittedName>
</protein>
<keyword evidence="3" id="KW-1185">Reference proteome</keyword>
<evidence type="ECO:0000313" key="2">
    <source>
        <dbReference type="EMBL" id="MBB0228331.1"/>
    </source>
</evidence>
<dbReference type="AlphaFoldDB" id="A0A7W3SZX4"/>
<comment type="caution">
    <text evidence="2">The sequence shown here is derived from an EMBL/GenBank/DDBJ whole genome shotgun (WGS) entry which is preliminary data.</text>
</comment>
<dbReference type="InterPro" id="IPR010982">
    <property type="entry name" value="Lambda_DNA-bd_dom_sf"/>
</dbReference>
<dbReference type="RefSeq" id="WP_182660018.1">
    <property type="nucleotide sequence ID" value="NZ_VKHS01000020.1"/>
</dbReference>
<dbReference type="Gene3D" id="1.10.260.40">
    <property type="entry name" value="lambda repressor-like DNA-binding domains"/>
    <property type="match status" value="1"/>
</dbReference>
<sequence>MAVVSSGSPLMARRKLGAELRLLRDGRGLTTEEVGAHLNCHNSKISRLELAKRACTKKDFEALMELYGVRGRKRTELEALMRRGRQRVPPWWHAYNDVLSANYAEFLAYEAEATHCREYQPLLLPALVQTSDYARAVTDNGIAALGPDQIDVLVEVRMRRQERLREENPLHLDLLITEAALRLRVGNAEVMSAQLDHLLALTDLPNVSLRVIPFHAGARGAGTGAFILFGTDGGTDDEVAFTESADARTAFQDDALTLRRLNRLFGNLSTVALSVGDTTELIARVKEEAKSDAGDEHPHRTAP</sequence>
<dbReference type="Pfam" id="PF19054">
    <property type="entry name" value="DUF5753"/>
    <property type="match status" value="1"/>
</dbReference>
<dbReference type="Pfam" id="PF13560">
    <property type="entry name" value="HTH_31"/>
    <property type="match status" value="1"/>
</dbReference>
<dbReference type="SMART" id="SM00530">
    <property type="entry name" value="HTH_XRE"/>
    <property type="match status" value="1"/>
</dbReference>
<feature type="domain" description="HTH cro/C1-type" evidence="1">
    <location>
        <begin position="19"/>
        <end position="74"/>
    </location>
</feature>
<dbReference type="EMBL" id="VKHS01000020">
    <property type="protein sequence ID" value="MBB0228331.1"/>
    <property type="molecule type" value="Genomic_DNA"/>
</dbReference>
<dbReference type="CDD" id="cd00093">
    <property type="entry name" value="HTH_XRE"/>
    <property type="match status" value="1"/>
</dbReference>
<organism evidence="2 3">
    <name type="scientific">Streptomyces calidiresistens</name>
    <dbReference type="NCBI Taxonomy" id="1485586"/>
    <lineage>
        <taxon>Bacteria</taxon>
        <taxon>Bacillati</taxon>
        <taxon>Actinomycetota</taxon>
        <taxon>Actinomycetes</taxon>
        <taxon>Kitasatosporales</taxon>
        <taxon>Streptomycetaceae</taxon>
        <taxon>Streptomyces</taxon>
    </lineage>
</organism>
<gene>
    <name evidence="2" type="ORF">FOE67_02070</name>
</gene>
<accession>A0A7W3SZX4</accession>
<evidence type="ECO:0000313" key="3">
    <source>
        <dbReference type="Proteomes" id="UP000530234"/>
    </source>
</evidence>
<dbReference type="InterPro" id="IPR043917">
    <property type="entry name" value="DUF5753"/>
</dbReference>
<dbReference type="SUPFAM" id="SSF47413">
    <property type="entry name" value="lambda repressor-like DNA-binding domains"/>
    <property type="match status" value="1"/>
</dbReference>
<dbReference type="InterPro" id="IPR001387">
    <property type="entry name" value="Cro/C1-type_HTH"/>
</dbReference>
<dbReference type="Proteomes" id="UP000530234">
    <property type="component" value="Unassembled WGS sequence"/>
</dbReference>